<protein>
    <submittedName>
        <fullName evidence="5">Hyaluronoglucosaminidase</fullName>
        <ecNumber evidence="5">3.2.1.35</ecNumber>
    </submittedName>
</protein>
<reference evidence="5" key="1">
    <citation type="submission" date="2019-11" db="EMBL/GenBank/DDBJ databases">
        <authorList>
            <person name="Feng L."/>
        </authorList>
    </citation>
    <scope>NUCLEOTIDE SEQUENCE</scope>
    <source>
        <strain evidence="5">ElimosumLFYP34</strain>
    </source>
</reference>
<feature type="region of interest" description="Disordered" evidence="2">
    <location>
        <begin position="648"/>
        <end position="684"/>
    </location>
</feature>
<dbReference type="SUPFAM" id="SSF49384">
    <property type="entry name" value="Carbohydrate-binding domain"/>
    <property type="match status" value="1"/>
</dbReference>
<evidence type="ECO:0000256" key="2">
    <source>
        <dbReference type="SAM" id="MobiDB-lite"/>
    </source>
</evidence>
<evidence type="ECO:0000313" key="5">
    <source>
        <dbReference type="EMBL" id="VYT86131.1"/>
    </source>
</evidence>
<dbReference type="InterPro" id="IPR008965">
    <property type="entry name" value="CBM2/CBM3_carb-bd_dom_sf"/>
</dbReference>
<accession>A0A6N3A2X9</accession>
<dbReference type="Gene3D" id="2.60.40.680">
    <property type="match status" value="1"/>
</dbReference>
<sequence>MEITKRFKALVTGLIVFCLMATNILTAVPVHAAEGILSLRTTTEKVEQGDTFEVTLGYDGKFVAVEMDVQYDADMLELVASTSGVNGGIYTEPVDLQGVTGQQVVNINGSNINGQTASDGILLKMTFKAKKDVTGTANFALIIKGFYNLDSDYNEVNINYTEENQLKNGIKITAPPTDISELTKKIAEVEAIDSSLYTAASYQSLKAAIAAAKEITTENTKEEVAAQVKALDDAMKQLVKAVDKTELKAVVAEAKTYDESLYTPESYAALSEALDNAQGVLDADLADNAENQKTVADAVQAVKDAIAGLSAKGDQEALAASIQAAEAALARENVTYMDETKANVETALSAAKALVGQENATADEVSTAIKNLNDVVAKLVIAADKDAFNEAVAQVREVFKEEAYTTSSWKAVAEALKNADAMADRLAKGQVPAAEADKVLTDLQNATKGLMAKATKTEDLAKAIETAEKLDESHYTADSYAAVKEALATAEKVAGNLNDSTQDQVDTAVANLNTAISKLVTVATDEKTGVTVNGLPAGEKIIVTDKMADKEALASIDEAIKNASEFADAKETKILFLADITPEITENADGSFTVTIPLTDEQLGYDLYYVGHKDDTTGVFTWTAVTPKDNKLTLQVKSFSEFAVVGMVKPEEQTPGTNPSGGSSDNKGDAVNNSAGANASGNNANTGIVQDRNSSAAVAAGFLILAVAGLIAYRKRLNA</sequence>
<dbReference type="EC" id="3.2.1.35" evidence="5"/>
<evidence type="ECO:0000256" key="1">
    <source>
        <dbReference type="SAM" id="Coils"/>
    </source>
</evidence>
<dbReference type="GO" id="GO:0004415">
    <property type="term" value="F:hyalurononglucosaminidase activity"/>
    <property type="evidence" value="ECO:0007669"/>
    <property type="project" value="UniProtKB-EC"/>
</dbReference>
<evidence type="ECO:0000256" key="4">
    <source>
        <dbReference type="SAM" id="SignalP"/>
    </source>
</evidence>
<feature type="compositionally biased region" description="Low complexity" evidence="2">
    <location>
        <begin position="672"/>
        <end position="684"/>
    </location>
</feature>
<dbReference type="AlphaFoldDB" id="A0A6N3A2X9"/>
<dbReference type="CDD" id="cd08547">
    <property type="entry name" value="Type_II_cohesin"/>
    <property type="match status" value="1"/>
</dbReference>
<feature type="transmembrane region" description="Helical" evidence="3">
    <location>
        <begin position="695"/>
        <end position="713"/>
    </location>
</feature>
<gene>
    <name evidence="5" type="primary">nagH</name>
    <name evidence="5" type="ORF">ELLFYP34_02099</name>
</gene>
<keyword evidence="5" id="KW-0326">Glycosidase</keyword>
<dbReference type="GO" id="GO:0030246">
    <property type="term" value="F:carbohydrate binding"/>
    <property type="evidence" value="ECO:0007669"/>
    <property type="project" value="InterPro"/>
</dbReference>
<evidence type="ECO:0000256" key="3">
    <source>
        <dbReference type="SAM" id="Phobius"/>
    </source>
</evidence>
<keyword evidence="3" id="KW-0812">Transmembrane</keyword>
<feature type="coiled-coil region" evidence="1">
    <location>
        <begin position="221"/>
        <end position="248"/>
    </location>
</feature>
<keyword evidence="3" id="KW-0472">Membrane</keyword>
<organism evidence="5">
    <name type="scientific">Eubacterium limosum</name>
    <dbReference type="NCBI Taxonomy" id="1736"/>
    <lineage>
        <taxon>Bacteria</taxon>
        <taxon>Bacillati</taxon>
        <taxon>Bacillota</taxon>
        <taxon>Clostridia</taxon>
        <taxon>Eubacteriales</taxon>
        <taxon>Eubacteriaceae</taxon>
        <taxon>Eubacterium</taxon>
    </lineage>
</organism>
<dbReference type="Gene3D" id="1.20.1270.70">
    <property type="entry name" value="Designed single chain three-helix bundle"/>
    <property type="match status" value="1"/>
</dbReference>
<dbReference type="Gene3D" id="1.20.1270.90">
    <property type="entry name" value="AF1782-like"/>
    <property type="match status" value="4"/>
</dbReference>
<name>A0A6N3A2X9_EUBLI</name>
<proteinExistence type="predicted"/>
<keyword evidence="3" id="KW-1133">Transmembrane helix</keyword>
<keyword evidence="1" id="KW-0175">Coiled coil</keyword>
<dbReference type="EMBL" id="CACRTR010000003">
    <property type="protein sequence ID" value="VYT86131.1"/>
    <property type="molecule type" value="Genomic_DNA"/>
</dbReference>
<keyword evidence="4" id="KW-0732">Signal</keyword>
<dbReference type="Pfam" id="PF07554">
    <property type="entry name" value="FIVAR"/>
    <property type="match status" value="4"/>
</dbReference>
<keyword evidence="5" id="KW-0378">Hydrolase</keyword>
<feature type="signal peptide" evidence="4">
    <location>
        <begin position="1"/>
        <end position="32"/>
    </location>
</feature>
<feature type="compositionally biased region" description="Polar residues" evidence="2">
    <location>
        <begin position="654"/>
        <end position="665"/>
    </location>
</feature>
<feature type="chain" id="PRO_5026657697" evidence="4">
    <location>
        <begin position="33"/>
        <end position="719"/>
    </location>
</feature>